<evidence type="ECO:0000256" key="22">
    <source>
        <dbReference type="ARBA" id="ARBA00078774"/>
    </source>
</evidence>
<dbReference type="GO" id="GO:0004460">
    <property type="term" value="F:L-lactate dehydrogenase (cytochrome) activity"/>
    <property type="evidence" value="ECO:0007669"/>
    <property type="project" value="UniProtKB-EC"/>
</dbReference>
<keyword evidence="6" id="KW-0349">Heme</keyword>
<comment type="subcellular location">
    <subcellularLocation>
        <location evidence="3">Mitochondrion intermembrane space</location>
    </subcellularLocation>
</comment>
<keyword evidence="14" id="KW-0408">Iron</keyword>
<comment type="cofactor">
    <cofactor evidence="1">
        <name>FMN</name>
        <dbReference type="ChEBI" id="CHEBI:58210"/>
    </cofactor>
</comment>
<dbReference type="InterPro" id="IPR001199">
    <property type="entry name" value="Cyt_B5-like_heme/steroid-bd"/>
</dbReference>
<evidence type="ECO:0000256" key="17">
    <source>
        <dbReference type="ARBA" id="ARBA00061137"/>
    </source>
</evidence>
<evidence type="ECO:0000256" key="9">
    <source>
        <dbReference type="ARBA" id="ARBA00022660"/>
    </source>
</evidence>
<dbReference type="GO" id="GO:0046872">
    <property type="term" value="F:metal ion binding"/>
    <property type="evidence" value="ECO:0007669"/>
    <property type="project" value="UniProtKB-KW"/>
</dbReference>
<dbReference type="PANTHER" id="PTHR10578">
    <property type="entry name" value="S -2-HYDROXY-ACID OXIDASE-RELATED"/>
    <property type="match status" value="1"/>
</dbReference>
<keyword evidence="7" id="KW-0285">Flavoprotein</keyword>
<accession>A0A8B8UX32</accession>
<dbReference type="SUPFAM" id="SSF55856">
    <property type="entry name" value="Cytochrome b5-like heme/steroid binding domain"/>
    <property type="match status" value="1"/>
</dbReference>
<comment type="catalytic activity">
    <reaction evidence="16">
        <text>(S)-lactate + 2 Fe(III)-[cytochrome c] = 2 Fe(II)-[cytochrome c] + pyruvate + 2 H(+)</text>
        <dbReference type="Rhea" id="RHEA:19909"/>
        <dbReference type="Rhea" id="RHEA-COMP:10350"/>
        <dbReference type="Rhea" id="RHEA-COMP:14399"/>
        <dbReference type="ChEBI" id="CHEBI:15361"/>
        <dbReference type="ChEBI" id="CHEBI:15378"/>
        <dbReference type="ChEBI" id="CHEBI:16651"/>
        <dbReference type="ChEBI" id="CHEBI:29033"/>
        <dbReference type="ChEBI" id="CHEBI:29034"/>
        <dbReference type="EC" id="1.1.2.3"/>
    </reaction>
    <physiologicalReaction direction="left-to-right" evidence="16">
        <dbReference type="Rhea" id="RHEA:19910"/>
    </physiologicalReaction>
</comment>
<keyword evidence="5" id="KW-0813">Transport</keyword>
<evidence type="ECO:0000256" key="16">
    <source>
        <dbReference type="ARBA" id="ARBA00052399"/>
    </source>
</evidence>
<dbReference type="PROSITE" id="PS50255">
    <property type="entry name" value="CYTOCHROME_B5_2"/>
    <property type="match status" value="1"/>
</dbReference>
<evidence type="ECO:0000256" key="2">
    <source>
        <dbReference type="ARBA" id="ARBA00001970"/>
    </source>
</evidence>
<dbReference type="RefSeq" id="XP_033768266.1">
    <property type="nucleotide sequence ID" value="XM_033912375.1"/>
</dbReference>
<evidence type="ECO:0000256" key="15">
    <source>
        <dbReference type="ARBA" id="ARBA00023128"/>
    </source>
</evidence>
<protein>
    <recommendedName>
        <fullName evidence="20">L-lactate dehydrogenase (cytochrome)</fullName>
        <ecNumber evidence="19">1.1.2.3</ecNumber>
    </recommendedName>
    <alternativeName>
        <fullName evidence="22">Cytochrome b2</fullName>
    </alternativeName>
    <alternativeName>
        <fullName evidence="21">Flavocytochrome b2</fullName>
    </alternativeName>
    <alternativeName>
        <fullName evidence="23">L-lactate ferricytochrome c oxidoreductase</fullName>
    </alternativeName>
</protein>
<dbReference type="InterPro" id="IPR008259">
    <property type="entry name" value="FMN_hydac_DH_AS"/>
</dbReference>
<reference evidence="26" key="4">
    <citation type="submission" date="2025-08" db="UniProtKB">
        <authorList>
            <consortium name="RefSeq"/>
        </authorList>
    </citation>
    <scope>IDENTIFICATION</scope>
    <source>
        <strain evidence="26">CBS432</strain>
    </source>
</reference>
<dbReference type="PANTHER" id="PTHR10578:SF148">
    <property type="entry name" value="L-LACTATE DEHYDROGENASE (CYTOCHROME)"/>
    <property type="match status" value="1"/>
</dbReference>
<keyword evidence="12" id="KW-0249">Electron transport</keyword>
<evidence type="ECO:0000256" key="13">
    <source>
        <dbReference type="ARBA" id="ARBA00023002"/>
    </source>
</evidence>
<dbReference type="GO" id="GO:0020037">
    <property type="term" value="F:heme binding"/>
    <property type="evidence" value="ECO:0007669"/>
    <property type="project" value="InterPro"/>
</dbReference>
<evidence type="ECO:0000256" key="19">
    <source>
        <dbReference type="ARBA" id="ARBA00066458"/>
    </source>
</evidence>
<evidence type="ECO:0000256" key="4">
    <source>
        <dbReference type="ARBA" id="ARBA00011881"/>
    </source>
</evidence>
<comment type="subunit">
    <text evidence="4">Homotetramer.</text>
</comment>
<sequence length="591" mass="65282">MLKYKPLLKISRNCGAAILRSSKIRLNTIRAYGSVVSESKSFEQGSRKRTQSWTALSVGTILAAASSMAYLNWCNGQIDNEPKLDMNKQKISPAEVAKHNKPDDCWVVINGYVYDLTRFLPNHPGGQDVIKFNAGKDVTAIFEPLHAPNVIDKYIAPEKKLGPLQGSMPPELVCPPYAPGETKEDIARKEQLKSLLPPLDNIINLYDFEYLASQILTKQAWAYYSSGANDEVTHRENHNAYHRIFFKPKILVDVRKVDISTDMLGSHVDVPFYVSATALCKLGNPLEGEKDVARGCGQGVTKVPQMISTLASCSPEEIIGAAPSDKQIQWYQLYVNSDRKITDDLVKNVEKLGVKALFVTVDAPSLGQREKDMKLKFSNSKAGPKAMKKTDVEESQGASRALSKFIDPSLTWKDIEELKSKTKLPIVIKGVQRTEDVIKAAEIGVSGVVLSNHGGRQLDFSRAPIEVLAETMPILEKRNLKDKLEVFVDGGVRRGTDVLKALCLGAKGVGLGRPFLYANSCYGRNGVEKAIEILRDEIEMSMRLLGVTSIAELKPDLLDLSTLKARTVGVPNDILYNEVYEGPTLTEFQDA</sequence>
<evidence type="ECO:0000256" key="5">
    <source>
        <dbReference type="ARBA" id="ARBA00022448"/>
    </source>
</evidence>
<gene>
    <name evidence="26" type="primary">CYB2</name>
    <name evidence="26" type="ORF">SPAR_M00790</name>
</gene>
<organism evidence="26">
    <name type="scientific">Saccharomyces paradoxus</name>
    <name type="common">Yeast</name>
    <name type="synonym">Saccharomyces douglasii</name>
    <dbReference type="NCBI Taxonomy" id="27291"/>
    <lineage>
        <taxon>Eukaryota</taxon>
        <taxon>Fungi</taxon>
        <taxon>Dikarya</taxon>
        <taxon>Ascomycota</taxon>
        <taxon>Saccharomycotina</taxon>
        <taxon>Saccharomycetes</taxon>
        <taxon>Saccharomycetales</taxon>
        <taxon>Saccharomycetaceae</taxon>
        <taxon>Saccharomyces</taxon>
    </lineage>
</organism>
<dbReference type="InterPro" id="IPR036400">
    <property type="entry name" value="Cyt_B5-like_heme/steroid_sf"/>
</dbReference>
<dbReference type="CDD" id="cd02922">
    <property type="entry name" value="FCB2_FMN"/>
    <property type="match status" value="1"/>
</dbReference>
<dbReference type="GO" id="GO:0006089">
    <property type="term" value="P:lactate metabolic process"/>
    <property type="evidence" value="ECO:0007669"/>
    <property type="project" value="TreeGrafter"/>
</dbReference>
<dbReference type="FunFam" id="3.10.120.10:FF:000009">
    <property type="entry name" value="Cytochrome b2, mitochondrial, putative"/>
    <property type="match status" value="1"/>
</dbReference>
<evidence type="ECO:0000256" key="6">
    <source>
        <dbReference type="ARBA" id="ARBA00022617"/>
    </source>
</evidence>
<dbReference type="PROSITE" id="PS00557">
    <property type="entry name" value="FMN_HYDROXY_ACID_DH_1"/>
    <property type="match status" value="1"/>
</dbReference>
<feature type="domain" description="Cytochrome b5 heme-binding" evidence="24">
    <location>
        <begin position="88"/>
        <end position="165"/>
    </location>
</feature>
<reference evidence="26" key="1">
    <citation type="journal article" date="2017" name="Nat. Genet.">
        <title>Contrasting evolutionary genome dynamics between domesticated and wild yeasts.</title>
        <authorList>
            <person name="Yue J.X."/>
            <person name="Li J."/>
            <person name="Aigrain L."/>
            <person name="Hallin J."/>
            <person name="Persson K."/>
            <person name="Oliver K."/>
            <person name="Bergstrom A."/>
            <person name="Coupland P."/>
            <person name="Warringer J."/>
            <person name="Lagomarsino M.C."/>
            <person name="Fischer G."/>
            <person name="Durbin R."/>
            <person name="Liti G."/>
        </authorList>
    </citation>
    <scope>NUCLEOTIDE SEQUENCE</scope>
    <source>
        <strain evidence="26">CBS432</strain>
    </source>
</reference>
<dbReference type="Pfam" id="PF00173">
    <property type="entry name" value="Cyt-b5"/>
    <property type="match status" value="1"/>
</dbReference>
<evidence type="ECO:0000256" key="11">
    <source>
        <dbReference type="ARBA" id="ARBA00022946"/>
    </source>
</evidence>
<evidence type="ECO:0000256" key="7">
    <source>
        <dbReference type="ARBA" id="ARBA00022630"/>
    </source>
</evidence>
<dbReference type="OrthoDB" id="1925334at2759"/>
<keyword evidence="13" id="KW-0560">Oxidoreductase</keyword>
<dbReference type="PROSITE" id="PS51349">
    <property type="entry name" value="FMN_HYDROXY_ACID_DH_2"/>
    <property type="match status" value="1"/>
</dbReference>
<dbReference type="GeneID" id="54632656"/>
<evidence type="ECO:0000256" key="3">
    <source>
        <dbReference type="ARBA" id="ARBA00004569"/>
    </source>
</evidence>
<dbReference type="PRINTS" id="PR00363">
    <property type="entry name" value="CYTOCHROMEB5"/>
</dbReference>
<dbReference type="InterPro" id="IPR037458">
    <property type="entry name" value="L-MDH/L-LDH_FMN-bd"/>
</dbReference>
<dbReference type="InterPro" id="IPR018506">
    <property type="entry name" value="Cyt_B5_heme-BS"/>
</dbReference>
<dbReference type="SMART" id="SM01117">
    <property type="entry name" value="Cyt-b5"/>
    <property type="match status" value="1"/>
</dbReference>
<evidence type="ECO:0000256" key="10">
    <source>
        <dbReference type="ARBA" id="ARBA00022723"/>
    </source>
</evidence>
<dbReference type="SUPFAM" id="SSF51395">
    <property type="entry name" value="FMN-linked oxidoreductases"/>
    <property type="match status" value="1"/>
</dbReference>
<dbReference type="VEuPathDB" id="FungiDB:SPAR_M00790"/>
<evidence type="ECO:0000313" key="26">
    <source>
        <dbReference type="RefSeq" id="XP_033768266.1"/>
    </source>
</evidence>
<dbReference type="PROSITE" id="PS00191">
    <property type="entry name" value="CYTOCHROME_B5_1"/>
    <property type="match status" value="1"/>
</dbReference>
<reference evidence="26" key="2">
    <citation type="submission" date="2020-01" db="EMBL/GenBank/DDBJ databases">
        <title>Population-level Yeast Reference Genomes.</title>
        <authorList>
            <person name="Yue J.-X."/>
        </authorList>
    </citation>
    <scope>NUCLEOTIDE SEQUENCE</scope>
    <source>
        <strain evidence="26">CBS432</strain>
    </source>
</reference>
<dbReference type="Pfam" id="PF01070">
    <property type="entry name" value="FMN_dh"/>
    <property type="match status" value="1"/>
</dbReference>
<keyword evidence="11" id="KW-0809">Transit peptide</keyword>
<evidence type="ECO:0000256" key="20">
    <source>
        <dbReference type="ARBA" id="ARBA00068515"/>
    </source>
</evidence>
<keyword evidence="9" id="KW-0679">Respiratory chain</keyword>
<evidence type="ECO:0000256" key="1">
    <source>
        <dbReference type="ARBA" id="ARBA00001917"/>
    </source>
</evidence>
<dbReference type="KEGG" id="spao:SPAR_M00790"/>
<evidence type="ECO:0000256" key="12">
    <source>
        <dbReference type="ARBA" id="ARBA00022982"/>
    </source>
</evidence>
<evidence type="ECO:0000256" key="14">
    <source>
        <dbReference type="ARBA" id="ARBA00023004"/>
    </source>
</evidence>
<evidence type="ECO:0000256" key="23">
    <source>
        <dbReference type="ARBA" id="ARBA00078938"/>
    </source>
</evidence>
<comment type="similarity">
    <text evidence="17">In the C-terminal section; belongs to the FMN-dependent alpha-hydroxy acid dehydrogenase family.</text>
</comment>
<proteinExistence type="inferred from homology"/>
<dbReference type="FunFam" id="3.20.20.70:FF:000062">
    <property type="entry name" value="Cytochrome b2, mitochondrial, putative"/>
    <property type="match status" value="1"/>
</dbReference>
<reference evidence="26" key="3">
    <citation type="submission" date="2025-07" db="EMBL/GenBank/DDBJ databases">
        <authorList>
            <consortium name="NCBI Genome Project"/>
        </authorList>
    </citation>
    <scope>NUCLEOTIDE SEQUENCE</scope>
    <source>
        <strain evidence="26">CBS432</strain>
    </source>
</reference>
<dbReference type="Gene3D" id="3.20.20.70">
    <property type="entry name" value="Aldolase class I"/>
    <property type="match status" value="1"/>
</dbReference>
<comment type="similarity">
    <text evidence="18">In the N-terminal section; belongs to the cytochrome b5 family.</text>
</comment>
<dbReference type="InterPro" id="IPR013785">
    <property type="entry name" value="Aldolase_TIM"/>
</dbReference>
<comment type="cofactor">
    <cofactor evidence="2">
        <name>heme b</name>
        <dbReference type="ChEBI" id="CHEBI:60344"/>
    </cofactor>
</comment>
<feature type="domain" description="FMN hydroxy acid dehydrogenase" evidence="25">
    <location>
        <begin position="197"/>
        <end position="563"/>
    </location>
</feature>
<keyword evidence="10" id="KW-0479">Metal-binding</keyword>
<evidence type="ECO:0000259" key="25">
    <source>
        <dbReference type="PROSITE" id="PS51349"/>
    </source>
</evidence>
<dbReference type="GO" id="GO:0005758">
    <property type="term" value="C:mitochondrial intermembrane space"/>
    <property type="evidence" value="ECO:0007669"/>
    <property type="project" value="UniProtKB-SubCell"/>
</dbReference>
<dbReference type="AlphaFoldDB" id="A0A8B8UX32"/>
<evidence type="ECO:0000256" key="8">
    <source>
        <dbReference type="ARBA" id="ARBA00022643"/>
    </source>
</evidence>
<evidence type="ECO:0000256" key="21">
    <source>
        <dbReference type="ARBA" id="ARBA00075949"/>
    </source>
</evidence>
<keyword evidence="15" id="KW-0496">Mitochondrion</keyword>
<dbReference type="InterPro" id="IPR000262">
    <property type="entry name" value="FMN-dep_DH"/>
</dbReference>
<dbReference type="EC" id="1.1.2.3" evidence="19"/>
<name>A0A8B8UX32_SACPA</name>
<keyword evidence="8" id="KW-0288">FMN</keyword>
<evidence type="ECO:0000259" key="24">
    <source>
        <dbReference type="PROSITE" id="PS50255"/>
    </source>
</evidence>
<evidence type="ECO:0000256" key="18">
    <source>
        <dbReference type="ARBA" id="ARBA00061589"/>
    </source>
</evidence>
<dbReference type="InterPro" id="IPR037396">
    <property type="entry name" value="FMN_HAD"/>
</dbReference>
<dbReference type="Gene3D" id="3.10.120.10">
    <property type="entry name" value="Cytochrome b5-like heme/steroid binding domain"/>
    <property type="match status" value="1"/>
</dbReference>